<dbReference type="InterPro" id="IPR036249">
    <property type="entry name" value="Thioredoxin-like_sf"/>
</dbReference>
<dbReference type="PIRSF" id="PIRSF000239">
    <property type="entry name" value="AHPC"/>
    <property type="match status" value="1"/>
</dbReference>
<evidence type="ECO:0000259" key="13">
    <source>
        <dbReference type="PROSITE" id="PS51352"/>
    </source>
</evidence>
<evidence type="ECO:0000313" key="14">
    <source>
        <dbReference type="EMBL" id="MDQ0115034.1"/>
    </source>
</evidence>
<dbReference type="PANTHER" id="PTHR42801">
    <property type="entry name" value="THIOREDOXIN-DEPENDENT PEROXIDE REDUCTASE"/>
    <property type="match status" value="1"/>
</dbReference>
<dbReference type="NCBIfam" id="NF006960">
    <property type="entry name" value="PRK09437.1"/>
    <property type="match status" value="1"/>
</dbReference>
<protein>
    <recommendedName>
        <fullName evidence="3">thioredoxin-dependent peroxiredoxin</fullName>
        <ecNumber evidence="3">1.11.1.24</ecNumber>
    </recommendedName>
    <alternativeName>
        <fullName evidence="11">Bacterioferritin comigratory protein</fullName>
    </alternativeName>
    <alternativeName>
        <fullName evidence="9">Thioredoxin peroxidase</fullName>
    </alternativeName>
</protein>
<evidence type="ECO:0000256" key="8">
    <source>
        <dbReference type="ARBA" id="ARBA00023284"/>
    </source>
</evidence>
<keyword evidence="6" id="KW-0560">Oxidoreductase</keyword>
<dbReference type="InterPro" id="IPR024706">
    <property type="entry name" value="Peroxiredoxin_AhpC-typ"/>
</dbReference>
<dbReference type="PANTHER" id="PTHR42801:SF4">
    <property type="entry name" value="AHPC_TSA FAMILY PROTEIN"/>
    <property type="match status" value="1"/>
</dbReference>
<dbReference type="EC" id="1.11.1.24" evidence="3"/>
<dbReference type="CDD" id="cd03017">
    <property type="entry name" value="PRX_BCP"/>
    <property type="match status" value="1"/>
</dbReference>
<dbReference type="Gene3D" id="3.40.30.10">
    <property type="entry name" value="Glutaredoxin"/>
    <property type="match status" value="1"/>
</dbReference>
<keyword evidence="5" id="KW-0049">Antioxidant</keyword>
<evidence type="ECO:0000256" key="4">
    <source>
        <dbReference type="ARBA" id="ARBA00022559"/>
    </source>
</evidence>
<gene>
    <name evidence="14" type="ORF">J2T15_004491</name>
</gene>
<evidence type="ECO:0000256" key="11">
    <source>
        <dbReference type="ARBA" id="ARBA00041373"/>
    </source>
</evidence>
<dbReference type="Proteomes" id="UP001229346">
    <property type="component" value="Unassembled WGS sequence"/>
</dbReference>
<dbReference type="InterPro" id="IPR013766">
    <property type="entry name" value="Thioredoxin_domain"/>
</dbReference>
<comment type="similarity">
    <text evidence="10">Belongs to the peroxiredoxin family. BCP/PrxQ subfamily.</text>
</comment>
<evidence type="ECO:0000256" key="7">
    <source>
        <dbReference type="ARBA" id="ARBA00023157"/>
    </source>
</evidence>
<comment type="caution">
    <text evidence="14">The sequence shown here is derived from an EMBL/GenBank/DDBJ whole genome shotgun (WGS) entry which is preliminary data.</text>
</comment>
<feature type="domain" description="Thioredoxin" evidence="13">
    <location>
        <begin position="4"/>
        <end position="157"/>
    </location>
</feature>
<sequence length="158" mass="18255">MVQLQLGKKAPGFTLKASNGETVKLSDYIGHPVVLFFYPKDLTATCTQQACDFRDAYAEYRQLEAVVLGISADDVKSHVKFVEKKELPFLLLADTEKKVCEKYGVWQLKKLYGREYMGIVRSTFLIDKKGKLVREWRKVKIKDHVRQVLEAIQELDRK</sequence>
<dbReference type="PROSITE" id="PS51352">
    <property type="entry name" value="THIOREDOXIN_2"/>
    <property type="match status" value="1"/>
</dbReference>
<organism evidence="14 15">
    <name type="scientific">Paenibacillus harenae</name>
    <dbReference type="NCBI Taxonomy" id="306543"/>
    <lineage>
        <taxon>Bacteria</taxon>
        <taxon>Bacillati</taxon>
        <taxon>Bacillota</taxon>
        <taxon>Bacilli</taxon>
        <taxon>Bacillales</taxon>
        <taxon>Paenibacillaceae</taxon>
        <taxon>Paenibacillus</taxon>
    </lineage>
</organism>
<keyword evidence="15" id="KW-1185">Reference proteome</keyword>
<evidence type="ECO:0000256" key="6">
    <source>
        <dbReference type="ARBA" id="ARBA00023002"/>
    </source>
</evidence>
<accession>A0ABT9U9A7</accession>
<keyword evidence="8" id="KW-0676">Redox-active center</keyword>
<name>A0ABT9U9A7_PAEHA</name>
<dbReference type="SUPFAM" id="SSF52833">
    <property type="entry name" value="Thioredoxin-like"/>
    <property type="match status" value="1"/>
</dbReference>
<keyword evidence="7" id="KW-1015">Disulfide bond</keyword>
<dbReference type="Pfam" id="PF00578">
    <property type="entry name" value="AhpC-TSA"/>
    <property type="match status" value="1"/>
</dbReference>
<keyword evidence="4" id="KW-0575">Peroxidase</keyword>
<evidence type="ECO:0000256" key="3">
    <source>
        <dbReference type="ARBA" id="ARBA00013017"/>
    </source>
</evidence>
<comment type="function">
    <text evidence="1">Thiol-specific peroxidase that catalyzes the reduction of hydrogen peroxide and organic hydroperoxides to water and alcohols, respectively. Plays a role in cell protection against oxidative stress by detoxifying peroxides and as sensor of hydrogen peroxide-mediated signaling events.</text>
</comment>
<evidence type="ECO:0000256" key="9">
    <source>
        <dbReference type="ARBA" id="ARBA00032824"/>
    </source>
</evidence>
<evidence type="ECO:0000313" key="15">
    <source>
        <dbReference type="Proteomes" id="UP001229346"/>
    </source>
</evidence>
<dbReference type="InterPro" id="IPR050924">
    <property type="entry name" value="Peroxiredoxin_BCP/PrxQ"/>
</dbReference>
<evidence type="ECO:0000256" key="1">
    <source>
        <dbReference type="ARBA" id="ARBA00003330"/>
    </source>
</evidence>
<reference evidence="14 15" key="1">
    <citation type="submission" date="2023-07" db="EMBL/GenBank/DDBJ databases">
        <title>Sorghum-associated microbial communities from plants grown in Nebraska, USA.</title>
        <authorList>
            <person name="Schachtman D."/>
        </authorList>
    </citation>
    <scope>NUCLEOTIDE SEQUENCE [LARGE SCALE GENOMIC DNA]</scope>
    <source>
        <strain evidence="14 15">CC482</strain>
    </source>
</reference>
<dbReference type="InterPro" id="IPR000866">
    <property type="entry name" value="AhpC/TSA"/>
</dbReference>
<comment type="catalytic activity">
    <reaction evidence="12">
        <text>a hydroperoxide + [thioredoxin]-dithiol = an alcohol + [thioredoxin]-disulfide + H2O</text>
        <dbReference type="Rhea" id="RHEA:62620"/>
        <dbReference type="Rhea" id="RHEA-COMP:10698"/>
        <dbReference type="Rhea" id="RHEA-COMP:10700"/>
        <dbReference type="ChEBI" id="CHEBI:15377"/>
        <dbReference type="ChEBI" id="CHEBI:29950"/>
        <dbReference type="ChEBI" id="CHEBI:30879"/>
        <dbReference type="ChEBI" id="CHEBI:35924"/>
        <dbReference type="ChEBI" id="CHEBI:50058"/>
        <dbReference type="EC" id="1.11.1.24"/>
    </reaction>
</comment>
<evidence type="ECO:0000256" key="10">
    <source>
        <dbReference type="ARBA" id="ARBA00038489"/>
    </source>
</evidence>
<dbReference type="RefSeq" id="WP_307206407.1">
    <property type="nucleotide sequence ID" value="NZ_JAUSSU010000009.1"/>
</dbReference>
<evidence type="ECO:0000256" key="5">
    <source>
        <dbReference type="ARBA" id="ARBA00022862"/>
    </source>
</evidence>
<comment type="subunit">
    <text evidence="2">Monomer.</text>
</comment>
<dbReference type="EMBL" id="JAUSSU010000009">
    <property type="protein sequence ID" value="MDQ0115034.1"/>
    <property type="molecule type" value="Genomic_DNA"/>
</dbReference>
<evidence type="ECO:0000256" key="2">
    <source>
        <dbReference type="ARBA" id="ARBA00011245"/>
    </source>
</evidence>
<proteinExistence type="inferred from homology"/>
<evidence type="ECO:0000256" key="12">
    <source>
        <dbReference type="ARBA" id="ARBA00049091"/>
    </source>
</evidence>